<keyword evidence="4" id="KW-1185">Reference proteome</keyword>
<proteinExistence type="predicted"/>
<keyword evidence="1" id="KW-1133">Transmembrane helix</keyword>
<feature type="transmembrane region" description="Helical" evidence="1">
    <location>
        <begin position="78"/>
        <end position="97"/>
    </location>
</feature>
<reference evidence="3 4" key="1">
    <citation type="submission" date="2019-03" db="EMBL/GenBank/DDBJ databases">
        <title>Genome sequence of Sphingomonas sp. 17J27-24.</title>
        <authorList>
            <person name="Kim M."/>
            <person name="Maeng S."/>
            <person name="Sathiyaraj S."/>
        </authorList>
    </citation>
    <scope>NUCLEOTIDE SEQUENCE [LARGE SCALE GENOMIC DNA]</scope>
    <source>
        <strain evidence="3 4">17J27-24</strain>
    </source>
</reference>
<protein>
    <submittedName>
        <fullName evidence="3">DUF1206 domain-containing protein</fullName>
    </submittedName>
</protein>
<keyword evidence="1" id="KW-0472">Membrane</keyword>
<dbReference type="OrthoDB" id="5702018at2"/>
<feature type="transmembrane region" description="Helical" evidence="1">
    <location>
        <begin position="254"/>
        <end position="272"/>
    </location>
</feature>
<name>A0A4Y8ZLJ5_9SPHN</name>
<gene>
    <name evidence="3" type="ORF">E2493_17965</name>
</gene>
<evidence type="ECO:0000256" key="1">
    <source>
        <dbReference type="SAM" id="Phobius"/>
    </source>
</evidence>
<comment type="caution">
    <text evidence="3">The sequence shown here is derived from an EMBL/GenBank/DDBJ whole genome shotgun (WGS) entry which is preliminary data.</text>
</comment>
<evidence type="ECO:0000313" key="3">
    <source>
        <dbReference type="EMBL" id="TFI56890.1"/>
    </source>
</evidence>
<feature type="transmembrane region" description="Helical" evidence="1">
    <location>
        <begin position="213"/>
        <end position="234"/>
    </location>
</feature>
<feature type="domain" description="DUF1206" evidence="2">
    <location>
        <begin position="121"/>
        <end position="190"/>
    </location>
</feature>
<dbReference type="AlphaFoldDB" id="A0A4Y8ZLJ5"/>
<evidence type="ECO:0000313" key="4">
    <source>
        <dbReference type="Proteomes" id="UP000298213"/>
    </source>
</evidence>
<dbReference type="Proteomes" id="UP000298213">
    <property type="component" value="Unassembled WGS sequence"/>
</dbReference>
<evidence type="ECO:0000259" key="2">
    <source>
        <dbReference type="Pfam" id="PF06724"/>
    </source>
</evidence>
<organism evidence="3 4">
    <name type="scientific">Sphingomonas parva</name>
    <dbReference type="NCBI Taxonomy" id="2555898"/>
    <lineage>
        <taxon>Bacteria</taxon>
        <taxon>Pseudomonadati</taxon>
        <taxon>Pseudomonadota</taxon>
        <taxon>Alphaproteobacteria</taxon>
        <taxon>Sphingomonadales</taxon>
        <taxon>Sphingomonadaceae</taxon>
        <taxon>Sphingomonas</taxon>
    </lineage>
</organism>
<sequence length="297" mass="30631">MPPAKPGSLRRRNRAGAWRFRADAQRGRSSMRGVPRLQTLARIGFGARGMMYVLVGGLALSAGRTADGSDVLERLNGGAGRLLLAAMSLGFLGYAVWRLSEAIVDADGNGRALSGLAVRCGGAISAIVHFGLFVTAASLLLGGHGGSGSGETAREGAATALHLPAGGLLLGLASAGLLLTAALQFRKAAKADFLGDLHSDAARRRWVEVLGRAGYAARGIVFLAVGWFLLRAAAEHDAGQAAGMADVLASFSPGLRAGVAAGLLLFGLFSLVEARFRRIADPQVLQRLRAQGARLGA</sequence>
<feature type="transmembrane region" description="Helical" evidence="1">
    <location>
        <begin position="118"/>
        <end position="141"/>
    </location>
</feature>
<dbReference type="InterPro" id="IPR009597">
    <property type="entry name" value="DUF1206"/>
</dbReference>
<feature type="transmembrane region" description="Helical" evidence="1">
    <location>
        <begin position="161"/>
        <end position="183"/>
    </location>
</feature>
<keyword evidence="1" id="KW-0812">Transmembrane</keyword>
<accession>A0A4Y8ZLJ5</accession>
<dbReference type="Pfam" id="PF06724">
    <property type="entry name" value="DUF1206"/>
    <property type="match status" value="3"/>
</dbReference>
<dbReference type="EMBL" id="SPDV01000047">
    <property type="protein sequence ID" value="TFI56890.1"/>
    <property type="molecule type" value="Genomic_DNA"/>
</dbReference>
<feature type="domain" description="DUF1206" evidence="2">
    <location>
        <begin position="43"/>
        <end position="104"/>
    </location>
</feature>
<feature type="domain" description="DUF1206" evidence="2">
    <location>
        <begin position="213"/>
        <end position="277"/>
    </location>
</feature>